<comment type="caution">
    <text evidence="2">The sequence shown here is derived from an EMBL/GenBank/DDBJ whole genome shotgun (WGS) entry which is preliminary data.</text>
</comment>
<dbReference type="InterPro" id="IPR009057">
    <property type="entry name" value="Homeodomain-like_sf"/>
</dbReference>
<dbReference type="EMBL" id="JBHTLQ010000042">
    <property type="protein sequence ID" value="MFD1192058.1"/>
    <property type="molecule type" value="Genomic_DNA"/>
</dbReference>
<proteinExistence type="predicted"/>
<evidence type="ECO:0000256" key="1">
    <source>
        <dbReference type="SAM" id="MobiDB-lite"/>
    </source>
</evidence>
<keyword evidence="3" id="KW-1185">Reference proteome</keyword>
<sequence>MARAARAQQSPDEPPAQEERDGRRLRSIDSRARIVKAMLALIEEGDMAPGAEAVAARAEVGLRTVFRHFKDMESLYREMSDVMEAEISAFSRTPFKSTDWREKLQELVERRAFAFERITPFKRASDIHRYKSAFLDADNSRLVIALRKILQREMPPEVLQDAPLLEALDLLLSFESWSRLRREQGLSIKKAREVLSLAVAKVAS</sequence>
<organism evidence="2 3">
    <name type="scientific">Phenylobacterium conjunctum</name>
    <dbReference type="NCBI Taxonomy" id="1298959"/>
    <lineage>
        <taxon>Bacteria</taxon>
        <taxon>Pseudomonadati</taxon>
        <taxon>Pseudomonadota</taxon>
        <taxon>Alphaproteobacteria</taxon>
        <taxon>Caulobacterales</taxon>
        <taxon>Caulobacteraceae</taxon>
        <taxon>Phenylobacterium</taxon>
    </lineage>
</organism>
<dbReference type="RefSeq" id="WP_374342835.1">
    <property type="nucleotide sequence ID" value="NZ_JBHTLQ010000042.1"/>
</dbReference>
<dbReference type="Proteomes" id="UP001597216">
    <property type="component" value="Unassembled WGS sequence"/>
</dbReference>
<gene>
    <name evidence="2" type="ORF">ACFQ27_15830</name>
</gene>
<evidence type="ECO:0000313" key="2">
    <source>
        <dbReference type="EMBL" id="MFD1192058.1"/>
    </source>
</evidence>
<evidence type="ECO:0000313" key="3">
    <source>
        <dbReference type="Proteomes" id="UP001597216"/>
    </source>
</evidence>
<dbReference type="SUPFAM" id="SSF46689">
    <property type="entry name" value="Homeodomain-like"/>
    <property type="match status" value="1"/>
</dbReference>
<protein>
    <submittedName>
        <fullName evidence="2">TetR/AcrR family transcriptional regulator</fullName>
    </submittedName>
</protein>
<accession>A0ABW3T5A2</accession>
<feature type="region of interest" description="Disordered" evidence="1">
    <location>
        <begin position="1"/>
        <end position="23"/>
    </location>
</feature>
<name>A0ABW3T5A2_9CAUL</name>
<reference evidence="3" key="1">
    <citation type="journal article" date="2019" name="Int. J. Syst. Evol. Microbiol.">
        <title>The Global Catalogue of Microorganisms (GCM) 10K type strain sequencing project: providing services to taxonomists for standard genome sequencing and annotation.</title>
        <authorList>
            <consortium name="The Broad Institute Genomics Platform"/>
            <consortium name="The Broad Institute Genome Sequencing Center for Infectious Disease"/>
            <person name="Wu L."/>
            <person name="Ma J."/>
        </authorList>
    </citation>
    <scope>NUCLEOTIDE SEQUENCE [LARGE SCALE GENOMIC DNA]</scope>
    <source>
        <strain evidence="3">CCUG 55074</strain>
    </source>
</reference>
<dbReference type="Gene3D" id="1.10.357.10">
    <property type="entry name" value="Tetracycline Repressor, domain 2"/>
    <property type="match status" value="1"/>
</dbReference>